<keyword evidence="4 8" id="KW-0276">Fatty acid metabolism</keyword>
<evidence type="ECO:0000256" key="3">
    <source>
        <dbReference type="ARBA" id="ARBA00022516"/>
    </source>
</evidence>
<evidence type="ECO:0000313" key="10">
    <source>
        <dbReference type="EMBL" id="ACM90972.1"/>
    </source>
</evidence>
<dbReference type="Pfam" id="PF00364">
    <property type="entry name" value="Biotin_lipoyl"/>
    <property type="match status" value="1"/>
</dbReference>
<dbReference type="InterPro" id="IPR001249">
    <property type="entry name" value="AcCoA_biotinCC"/>
</dbReference>
<evidence type="ECO:0000256" key="6">
    <source>
        <dbReference type="ARBA" id="ARBA00023160"/>
    </source>
</evidence>
<dbReference type="PANTHER" id="PTHR45266">
    <property type="entry name" value="OXALOACETATE DECARBOXYLASE ALPHA CHAIN"/>
    <property type="match status" value="1"/>
</dbReference>
<feature type="domain" description="Lipoyl-binding" evidence="9">
    <location>
        <begin position="81"/>
        <end position="157"/>
    </location>
</feature>
<dbReference type="GO" id="GO:0003989">
    <property type="term" value="F:acetyl-CoA carboxylase activity"/>
    <property type="evidence" value="ECO:0007669"/>
    <property type="project" value="InterPro"/>
</dbReference>
<dbReference type="PRINTS" id="PR01071">
    <property type="entry name" value="ACOABIOTINCC"/>
</dbReference>
<dbReference type="InterPro" id="IPR000089">
    <property type="entry name" value="Biotin_lipoyl"/>
</dbReference>
<evidence type="ECO:0000256" key="5">
    <source>
        <dbReference type="ARBA" id="ARBA00023098"/>
    </source>
</evidence>
<organism evidence="10">
    <name type="scientific">uncultured bacterium URE12</name>
    <dbReference type="NCBI Taxonomy" id="581111"/>
    <lineage>
        <taxon>Bacteria</taxon>
        <taxon>environmental samples</taxon>
    </lineage>
</organism>
<dbReference type="AlphaFoldDB" id="C0JZU4"/>
<dbReference type="GO" id="GO:0009317">
    <property type="term" value="C:acetyl-CoA carboxylase complex"/>
    <property type="evidence" value="ECO:0007669"/>
    <property type="project" value="InterPro"/>
</dbReference>
<accession>C0JZU4</accession>
<reference evidence="10" key="1">
    <citation type="submission" date="2008-11" db="EMBL/GenBank/DDBJ databases">
        <title>Isolation and characterization of a fructose-1,6-bisphosphatase in Bacteroides sp. from a rumen metagenomic library.</title>
        <authorList>
            <person name="Wang J."/>
            <person name="Liu K."/>
            <person name="Zhao S."/>
            <person name="Bu D."/>
            <person name="Li D."/>
            <person name="Yu P."/>
            <person name="Wei H."/>
            <person name="Zhou L."/>
        </authorList>
    </citation>
    <scope>NUCLEOTIDE SEQUENCE</scope>
</reference>
<dbReference type="PROSITE" id="PS00188">
    <property type="entry name" value="BIOTIN"/>
    <property type="match status" value="1"/>
</dbReference>
<evidence type="ECO:0000256" key="1">
    <source>
        <dbReference type="ARBA" id="ARBA00005194"/>
    </source>
</evidence>
<dbReference type="Gene3D" id="2.40.50.100">
    <property type="match status" value="1"/>
</dbReference>
<dbReference type="CDD" id="cd06850">
    <property type="entry name" value="biotinyl_domain"/>
    <property type="match status" value="1"/>
</dbReference>
<comment type="pathway">
    <text evidence="1 8">Lipid metabolism; fatty acid biosynthesis.</text>
</comment>
<keyword evidence="7 8" id="KW-0092">Biotin</keyword>
<comment type="function">
    <text evidence="8">This protein is a component of the acetyl coenzyme A carboxylase complex; first, biotin carboxylase catalyzes the carboxylation of the carrier protein and then the transcarboxylase transfers the carboxyl group to form malonyl-CoA.</text>
</comment>
<dbReference type="InterPro" id="IPR050709">
    <property type="entry name" value="Biotin_Carboxyl_Carrier/Decarb"/>
</dbReference>
<keyword evidence="6 8" id="KW-0275">Fatty acid biosynthesis</keyword>
<dbReference type="InterPro" id="IPR011053">
    <property type="entry name" value="Single_hybrid_motif"/>
</dbReference>
<dbReference type="GO" id="GO:0006633">
    <property type="term" value="P:fatty acid biosynthetic process"/>
    <property type="evidence" value="ECO:0007669"/>
    <property type="project" value="UniProtKB-UniPathway"/>
</dbReference>
<dbReference type="InterPro" id="IPR001882">
    <property type="entry name" value="Biotin_BS"/>
</dbReference>
<evidence type="ECO:0000259" key="9">
    <source>
        <dbReference type="PROSITE" id="PS50968"/>
    </source>
</evidence>
<sequence>MAEKNASPVNEDPISVVKQFYNFMSSRNLEVVEYSKDDTYIKLVRKHTPVSQPVHLVNAPAEIITEQKKETVKQVRQEDDGTYIKAPLAGIFYRAPSPSSPPYIRDGDQVKEGQVICVIEAMKVFNELKAEYDCTVKKVVVDNGTPVDTGDVLFIVERL</sequence>
<dbReference type="NCBIfam" id="NF005457">
    <property type="entry name" value="PRK07051.1"/>
    <property type="match status" value="1"/>
</dbReference>
<dbReference type="EMBL" id="FJ529690">
    <property type="protein sequence ID" value="ACM90972.1"/>
    <property type="molecule type" value="Genomic_DNA"/>
</dbReference>
<gene>
    <name evidence="10" type="primary">uacc32</name>
</gene>
<proteinExistence type="predicted"/>
<keyword evidence="3 8" id="KW-0444">Lipid biosynthesis</keyword>
<protein>
    <recommendedName>
        <fullName evidence="2 8">Biotin carboxyl carrier protein of acetyl-CoA carboxylase</fullName>
    </recommendedName>
</protein>
<name>C0JZU4_9BACT</name>
<dbReference type="SUPFAM" id="SSF51230">
    <property type="entry name" value="Single hybrid motif"/>
    <property type="match status" value="1"/>
</dbReference>
<evidence type="ECO:0000256" key="4">
    <source>
        <dbReference type="ARBA" id="ARBA00022832"/>
    </source>
</evidence>
<keyword evidence="5 8" id="KW-0443">Lipid metabolism</keyword>
<evidence type="ECO:0000256" key="8">
    <source>
        <dbReference type="RuleBase" id="RU364072"/>
    </source>
</evidence>
<evidence type="ECO:0000256" key="2">
    <source>
        <dbReference type="ARBA" id="ARBA00017562"/>
    </source>
</evidence>
<dbReference type="PROSITE" id="PS50968">
    <property type="entry name" value="BIOTINYL_LIPOYL"/>
    <property type="match status" value="1"/>
</dbReference>
<evidence type="ECO:0000256" key="7">
    <source>
        <dbReference type="ARBA" id="ARBA00023267"/>
    </source>
</evidence>
<dbReference type="PANTHER" id="PTHR45266:SF3">
    <property type="entry name" value="OXALOACETATE DECARBOXYLASE ALPHA CHAIN"/>
    <property type="match status" value="1"/>
</dbReference>
<dbReference type="UniPathway" id="UPA00094"/>